<keyword evidence="3" id="KW-0732">Signal</keyword>
<evidence type="ECO:0000313" key="9">
    <source>
        <dbReference type="Proteomes" id="UP000253426"/>
    </source>
</evidence>
<dbReference type="GO" id="GO:0008236">
    <property type="term" value="F:serine-type peptidase activity"/>
    <property type="evidence" value="ECO:0007669"/>
    <property type="project" value="UniProtKB-KW"/>
</dbReference>
<dbReference type="Gene3D" id="2.40.10.10">
    <property type="entry name" value="Trypsin-like serine proteases"/>
    <property type="match status" value="2"/>
</dbReference>
<dbReference type="GO" id="GO:0006508">
    <property type="term" value="P:proteolysis"/>
    <property type="evidence" value="ECO:0007669"/>
    <property type="project" value="UniProtKB-KW"/>
</dbReference>
<dbReference type="EC" id="3.4.21.-" evidence="6"/>
<dbReference type="PRINTS" id="PR00839">
    <property type="entry name" value="V8PROTEASE"/>
</dbReference>
<name>A0A366HBE1_9BACT</name>
<accession>A0A366HBE1</accession>
<dbReference type="Pfam" id="PF03372">
    <property type="entry name" value="Exo_endo_phos"/>
    <property type="match status" value="1"/>
</dbReference>
<evidence type="ECO:0000256" key="3">
    <source>
        <dbReference type="ARBA" id="ARBA00022729"/>
    </source>
</evidence>
<comment type="caution">
    <text evidence="8">The sequence shown here is derived from an EMBL/GenBank/DDBJ whole genome shotgun (WGS) entry which is preliminary data.</text>
</comment>
<protein>
    <recommendedName>
        <fullName evidence="6">Serine protease</fullName>
        <ecNumber evidence="6">3.4.21.-</ecNumber>
    </recommendedName>
</protein>
<evidence type="ECO:0000256" key="6">
    <source>
        <dbReference type="RuleBase" id="RU004296"/>
    </source>
</evidence>
<dbReference type="InterPro" id="IPR036691">
    <property type="entry name" value="Endo/exonu/phosph_ase_sf"/>
</dbReference>
<evidence type="ECO:0000256" key="5">
    <source>
        <dbReference type="ARBA" id="ARBA00022825"/>
    </source>
</evidence>
<keyword evidence="4 6" id="KW-0378">Hydrolase</keyword>
<comment type="similarity">
    <text evidence="1 6">Belongs to the peptidase S1B family.</text>
</comment>
<dbReference type="InterPro" id="IPR005135">
    <property type="entry name" value="Endo/exonuclease/phosphatase"/>
</dbReference>
<evidence type="ECO:0000313" key="8">
    <source>
        <dbReference type="EMBL" id="RBP39671.1"/>
    </source>
</evidence>
<dbReference type="AlphaFoldDB" id="A0A366HBE1"/>
<dbReference type="Gene3D" id="3.60.10.10">
    <property type="entry name" value="Endonuclease/exonuclease/phosphatase"/>
    <property type="match status" value="1"/>
</dbReference>
<feature type="domain" description="Endonuclease/exonuclease/phosphatase" evidence="7">
    <location>
        <begin position="365"/>
        <end position="625"/>
    </location>
</feature>
<dbReference type="PANTHER" id="PTHR36234">
    <property type="entry name" value="LYSYL ENDOPEPTIDASE"/>
    <property type="match status" value="1"/>
</dbReference>
<proteinExistence type="inferred from homology"/>
<gene>
    <name evidence="8" type="ORF">DES53_10998</name>
</gene>
<evidence type="ECO:0000259" key="7">
    <source>
        <dbReference type="Pfam" id="PF03372"/>
    </source>
</evidence>
<reference evidence="8 9" key="1">
    <citation type="submission" date="2018-06" db="EMBL/GenBank/DDBJ databases">
        <title>Genomic Encyclopedia of Type Strains, Phase IV (KMG-IV): sequencing the most valuable type-strain genomes for metagenomic binning, comparative biology and taxonomic classification.</title>
        <authorList>
            <person name="Goeker M."/>
        </authorList>
    </citation>
    <scope>NUCLEOTIDE SEQUENCE [LARGE SCALE GENOMIC DNA]</scope>
    <source>
        <strain evidence="8 9">DSM 25532</strain>
    </source>
</reference>
<dbReference type="Proteomes" id="UP000253426">
    <property type="component" value="Unassembled WGS sequence"/>
</dbReference>
<keyword evidence="9" id="KW-1185">Reference proteome</keyword>
<keyword evidence="2 6" id="KW-0645">Protease</keyword>
<evidence type="ECO:0000256" key="2">
    <source>
        <dbReference type="ARBA" id="ARBA00022670"/>
    </source>
</evidence>
<dbReference type="InterPro" id="IPR009003">
    <property type="entry name" value="Peptidase_S1_PA"/>
</dbReference>
<organism evidence="8 9">
    <name type="scientific">Roseimicrobium gellanilyticum</name>
    <dbReference type="NCBI Taxonomy" id="748857"/>
    <lineage>
        <taxon>Bacteria</taxon>
        <taxon>Pseudomonadati</taxon>
        <taxon>Verrucomicrobiota</taxon>
        <taxon>Verrucomicrobiia</taxon>
        <taxon>Verrucomicrobiales</taxon>
        <taxon>Verrucomicrobiaceae</taxon>
        <taxon>Roseimicrobium</taxon>
    </lineage>
</organism>
<evidence type="ECO:0000256" key="4">
    <source>
        <dbReference type="ARBA" id="ARBA00022801"/>
    </source>
</evidence>
<keyword evidence="5 6" id="KW-0720">Serine protease</keyword>
<dbReference type="Pfam" id="PF13365">
    <property type="entry name" value="Trypsin_2"/>
    <property type="match status" value="1"/>
</dbReference>
<dbReference type="InterPro" id="IPR008256">
    <property type="entry name" value="Peptidase_S1B"/>
</dbReference>
<sequence>MPSTDFLRPNAPFAADQFTAESGFESFSSSGVEGVATPSVPELDPAAPADEAQVHRARDLFIRGVLTEDQMREASASVGGFEAIIGKADYLPASFLEQGVVVSRATCLISTRGTDYLGRSGAWTGTGFIIAPNVLVTNNHVLNSRATAAAAECTFNFQTTPSGQPARTKAFRLRPDALFITSSALDGLDYSFVAFEGDPAAEFGSVPIKRSAFAIAPSEYANIVSHPDGRPKLVSIKENEVKWQDELVVHYASDTEPGSSGAPVSNNNWQLVALHHASKRSQVPGFEILNEGIKFSAIAADLERRSRDGSGDAPNARKVLSLFGGTDELAGFFGVLGRASGNESNLERVVDTYQGTEQDIDVGLWNVEWLTNRYEAKAAQVAQVIFDMKLDVWCLEESSPNGVQAVVEVLKDTYGLNFEWGAAEPDSADGKQSCTMLWNASTVTGEKVEWGEPIETWLNTHSRDFDDLGLEAVHGRIFDRYPALFRFRTVQEVRPGHTLDFHVIPLHLKAMDEGSPRRRMASKIIAAAINRRIQDGIGTDYIVGGDLNAEIASEDFAALSEGGLVPISARDERDGAFTYLKQPHLSLIDHIYLSPNLGNTHGGDNFFIVAAESRYPGYIQNISDHRPIVFRMSMGGSPESASAKGSTAPVDPKRAEALAQLRKLIGSNGKS</sequence>
<evidence type="ECO:0000256" key="1">
    <source>
        <dbReference type="ARBA" id="ARBA00008764"/>
    </source>
</evidence>
<dbReference type="SUPFAM" id="SSF56219">
    <property type="entry name" value="DNase I-like"/>
    <property type="match status" value="1"/>
</dbReference>
<dbReference type="EMBL" id="QNRR01000009">
    <property type="protein sequence ID" value="RBP39671.1"/>
    <property type="molecule type" value="Genomic_DNA"/>
</dbReference>
<dbReference type="RefSeq" id="WP_113960570.1">
    <property type="nucleotide sequence ID" value="NZ_QNRR01000009.1"/>
</dbReference>
<dbReference type="PANTHER" id="PTHR36234:SF5">
    <property type="entry name" value="LYSYL ENDOPEPTIDASE"/>
    <property type="match status" value="1"/>
</dbReference>
<dbReference type="InterPro" id="IPR043504">
    <property type="entry name" value="Peptidase_S1_PA_chymotrypsin"/>
</dbReference>
<dbReference type="SUPFAM" id="SSF50494">
    <property type="entry name" value="Trypsin-like serine proteases"/>
    <property type="match status" value="1"/>
</dbReference>
<dbReference type="OrthoDB" id="9770276at2"/>